<sequence>MGNMLLEESAYVVHLKGKVARGVFVGSAKIVLQEMSNQSLVNGNDDQSTALIPQEKHDLMNCVKEEEDDNVSCLTEKEDDMKQRMELLREEQNNFSNERQLYEVEAQKREKEVLLMAAQMQQLREKQKRDALLSDPGMVGQIGTSVTAPGVPMLSFRGALQTPFPAGAHFALQPPPLPSLRLAVSPTREPNSIVDQLQLHPYGPQLNSWPIGNCNVQLPSGTRTANILLPALFDQPPAFDNYMLRDIGPKPSNDVDHERPMFSTSSVARRMITPPAHSWSSEVEIPTTQPVVSNSLMEQFGEDSAQRLLPLAMQPSNALSVSSTSLRGHMQSDGMEEGWCAPNAVSGGSDCGDILRPSDVDRVHFMMQEQQSCCGLSTQNVSAQSNTTFFPPDQFRTTSTVYQPLCCIPHVSMPIRRSDLEQSLHAQQQQEQSSILSKGMCDQAHSVAHTGEPSGSKCAQTADGMVYPDAVGSSVNEMMYANTAQLQQMIEELKAQIEHLRARCAALEVRANRNEESDLSQQNDAFNDGGIARWSNHTSDDSFAALTGTPHDPSDRTVVVNGRKATKRQKSLALRSATNDEV</sequence>
<evidence type="ECO:0000313" key="5">
    <source>
        <dbReference type="WBParaSite" id="TCNE_0000169801-mRNA-1"/>
    </source>
</evidence>
<evidence type="ECO:0000313" key="4">
    <source>
        <dbReference type="Proteomes" id="UP000050794"/>
    </source>
</evidence>
<reference evidence="5" key="1">
    <citation type="submission" date="2016-06" db="UniProtKB">
        <authorList>
            <consortium name="WormBaseParasite"/>
        </authorList>
    </citation>
    <scope>IDENTIFICATION</scope>
</reference>
<feature type="coiled-coil region" evidence="1">
    <location>
        <begin position="476"/>
        <end position="517"/>
    </location>
</feature>
<dbReference type="AlphaFoldDB" id="A0A183TZM9"/>
<reference evidence="3 4" key="2">
    <citation type="submission" date="2018-11" db="EMBL/GenBank/DDBJ databases">
        <authorList>
            <consortium name="Pathogen Informatics"/>
        </authorList>
    </citation>
    <scope>NUCLEOTIDE SEQUENCE [LARGE SCALE GENOMIC DNA]</scope>
</reference>
<name>A0A183TZM9_TOXCA</name>
<accession>A0A183TZM9</accession>
<feature type="region of interest" description="Disordered" evidence="2">
    <location>
        <begin position="540"/>
        <end position="582"/>
    </location>
</feature>
<protein>
    <submittedName>
        <fullName evidence="5">PUM-HD domain-containing protein</fullName>
    </submittedName>
</protein>
<feature type="coiled-coil region" evidence="1">
    <location>
        <begin position="71"/>
        <end position="105"/>
    </location>
</feature>
<dbReference type="WBParaSite" id="TCNE_0000169801-mRNA-1">
    <property type="protein sequence ID" value="TCNE_0000169801-mRNA-1"/>
    <property type="gene ID" value="TCNE_0000169801"/>
</dbReference>
<organism evidence="4 5">
    <name type="scientific">Toxocara canis</name>
    <name type="common">Canine roundworm</name>
    <dbReference type="NCBI Taxonomy" id="6265"/>
    <lineage>
        <taxon>Eukaryota</taxon>
        <taxon>Metazoa</taxon>
        <taxon>Ecdysozoa</taxon>
        <taxon>Nematoda</taxon>
        <taxon>Chromadorea</taxon>
        <taxon>Rhabditida</taxon>
        <taxon>Spirurina</taxon>
        <taxon>Ascaridomorpha</taxon>
        <taxon>Ascaridoidea</taxon>
        <taxon>Toxocaridae</taxon>
        <taxon>Toxocara</taxon>
    </lineage>
</organism>
<gene>
    <name evidence="3" type="ORF">TCNE_LOCUS1699</name>
</gene>
<keyword evidence="1" id="KW-0175">Coiled coil</keyword>
<evidence type="ECO:0000256" key="2">
    <source>
        <dbReference type="SAM" id="MobiDB-lite"/>
    </source>
</evidence>
<keyword evidence="4" id="KW-1185">Reference proteome</keyword>
<proteinExistence type="predicted"/>
<evidence type="ECO:0000256" key="1">
    <source>
        <dbReference type="SAM" id="Coils"/>
    </source>
</evidence>
<dbReference type="EMBL" id="UYWY01001390">
    <property type="protein sequence ID" value="VDM26694.1"/>
    <property type="molecule type" value="Genomic_DNA"/>
</dbReference>
<evidence type="ECO:0000313" key="3">
    <source>
        <dbReference type="EMBL" id="VDM26694.1"/>
    </source>
</evidence>
<dbReference type="Proteomes" id="UP000050794">
    <property type="component" value="Unassembled WGS sequence"/>
</dbReference>